<dbReference type="GO" id="GO:1904680">
    <property type="term" value="F:peptide transmembrane transporter activity"/>
    <property type="evidence" value="ECO:0007669"/>
    <property type="project" value="TreeGrafter"/>
</dbReference>
<dbReference type="GO" id="GO:0015833">
    <property type="term" value="P:peptide transport"/>
    <property type="evidence" value="ECO:0007669"/>
    <property type="project" value="TreeGrafter"/>
</dbReference>
<name>A0A845MJP1_9PROT</name>
<dbReference type="Gene3D" id="3.10.105.10">
    <property type="entry name" value="Dipeptide-binding Protein, Domain 3"/>
    <property type="match status" value="1"/>
</dbReference>
<comment type="subcellular location">
    <subcellularLocation>
        <location evidence="1">Periplasm</location>
    </subcellularLocation>
</comment>
<accession>A0A845MJP1</accession>
<dbReference type="Pfam" id="PF00496">
    <property type="entry name" value="SBP_bac_5"/>
    <property type="match status" value="1"/>
</dbReference>
<dbReference type="AlphaFoldDB" id="A0A845MJP1"/>
<comment type="similarity">
    <text evidence="2">Belongs to the bacterial solute-binding protein 5 family.</text>
</comment>
<keyword evidence="7" id="KW-1185">Reference proteome</keyword>
<evidence type="ECO:0000313" key="7">
    <source>
        <dbReference type="Proteomes" id="UP000445696"/>
    </source>
</evidence>
<evidence type="ECO:0000256" key="4">
    <source>
        <dbReference type="SAM" id="SignalP"/>
    </source>
</evidence>
<evidence type="ECO:0000313" key="6">
    <source>
        <dbReference type="EMBL" id="MZR23640.1"/>
    </source>
</evidence>
<dbReference type="RefSeq" id="WP_161340089.1">
    <property type="nucleotide sequence ID" value="NZ_JBHSDG010000003.1"/>
</dbReference>
<dbReference type="OrthoDB" id="9803988at2"/>
<proteinExistence type="inferred from homology"/>
<dbReference type="Proteomes" id="UP000445696">
    <property type="component" value="Unassembled WGS sequence"/>
</dbReference>
<feature type="domain" description="Solute-binding protein family 5" evidence="5">
    <location>
        <begin position="106"/>
        <end position="512"/>
    </location>
</feature>
<feature type="chain" id="PRO_5032773865" evidence="4">
    <location>
        <begin position="23"/>
        <end position="616"/>
    </location>
</feature>
<evidence type="ECO:0000256" key="3">
    <source>
        <dbReference type="ARBA" id="ARBA00022729"/>
    </source>
</evidence>
<evidence type="ECO:0000259" key="5">
    <source>
        <dbReference type="Pfam" id="PF00496"/>
    </source>
</evidence>
<evidence type="ECO:0000256" key="1">
    <source>
        <dbReference type="ARBA" id="ARBA00004418"/>
    </source>
</evidence>
<dbReference type="PIRSF" id="PIRSF002741">
    <property type="entry name" value="MppA"/>
    <property type="match status" value="1"/>
</dbReference>
<protein>
    <submittedName>
        <fullName evidence="6">ABC transporter substrate-binding protein</fullName>
    </submittedName>
</protein>
<gene>
    <name evidence="6" type="ORF">GQF03_14980</name>
</gene>
<dbReference type="SUPFAM" id="SSF53850">
    <property type="entry name" value="Periplasmic binding protein-like II"/>
    <property type="match status" value="1"/>
</dbReference>
<evidence type="ECO:0000256" key="2">
    <source>
        <dbReference type="ARBA" id="ARBA00005695"/>
    </source>
</evidence>
<dbReference type="GO" id="GO:0043190">
    <property type="term" value="C:ATP-binding cassette (ABC) transporter complex"/>
    <property type="evidence" value="ECO:0007669"/>
    <property type="project" value="InterPro"/>
</dbReference>
<dbReference type="Gene3D" id="3.40.190.10">
    <property type="entry name" value="Periplasmic binding protein-like II"/>
    <property type="match status" value="1"/>
</dbReference>
<dbReference type="GO" id="GO:0030288">
    <property type="term" value="C:outer membrane-bounded periplasmic space"/>
    <property type="evidence" value="ECO:0007669"/>
    <property type="project" value="TreeGrafter"/>
</dbReference>
<dbReference type="PANTHER" id="PTHR30290:SF64">
    <property type="entry name" value="ABC TRANSPORTER PERIPLASMIC BINDING PROTEIN"/>
    <property type="match status" value="1"/>
</dbReference>
<dbReference type="InterPro" id="IPR030678">
    <property type="entry name" value="Peptide/Ni-bd"/>
</dbReference>
<comment type="caution">
    <text evidence="6">The sequence shown here is derived from an EMBL/GenBank/DDBJ whole genome shotgun (WGS) entry which is preliminary data.</text>
</comment>
<feature type="signal peptide" evidence="4">
    <location>
        <begin position="1"/>
        <end position="22"/>
    </location>
</feature>
<reference evidence="6 7" key="1">
    <citation type="journal article" date="2014" name="Int. J. Syst. Evol. Microbiol.">
        <title>Sneathiella chungangensis sp. nov., isolated from a marine sand, and emended description of the genus Sneathiella.</title>
        <authorList>
            <person name="Siamphan C."/>
            <person name="Kim H."/>
            <person name="Lee J.S."/>
            <person name="Kim W."/>
        </authorList>
    </citation>
    <scope>NUCLEOTIDE SEQUENCE [LARGE SCALE GENOMIC DNA]</scope>
    <source>
        <strain evidence="6 7">KCTC 32476</strain>
    </source>
</reference>
<sequence length="616" mass="69260">MGFLRSAVTAILLLSLPLPVAAEEVKTTKSHGLSLAGPLKYGPDFTHLDYVNPNAPKGGDVKLSAVGGFDNLNPFISRGQSANGLGLTFETLLTQSYDDPSAEYGLVAESIEVAEDLSFAIFNLRPEARFHDGTPITADDLIFSLAEVKEKGTPLFRYYYADVESAEKLGDHRIKFNFSGPPNRELPQIVGQLLPVLSKKHFEGRSFDETTLTPILGSGPYRVKSFEPNRYITYERVDDYWGADLPVNKGRYNFGTIRYDFYRDTAVLLEAFKAGEYDYRAENSAKNWATGYDFPAVKAGLVILEEVPNERSAGMQGYAFNLRRAKFQDPALREALTYAFDFEWLNRNIFYDQYSRTNSFFENSVMAATGEPTKEELAILEPYRDQLPPRVFGPAYKAPVTDGSGQDRAPLRVARKILEDAGWEVKNGKLIDPNTGKPLTIEFLMYDPNSLRITGPFIKNLKKLGIDASTRVVDTAQYTERLRNYDFDITTAGFGQSISPGNEQREFWGSEAGKRPGSRNVMGIDNPVVDALIENLISAPTYEDLIPAVRALDRVLTWNFYVVPQFHAAYDRIAYWNKFGHTDVNPGQGPDILAWWVDPEKEKRLQEGMKKLRQQQ</sequence>
<dbReference type="InterPro" id="IPR000914">
    <property type="entry name" value="SBP_5_dom"/>
</dbReference>
<organism evidence="6 7">
    <name type="scientific">Sneathiella chungangensis</name>
    <dbReference type="NCBI Taxonomy" id="1418234"/>
    <lineage>
        <taxon>Bacteria</taxon>
        <taxon>Pseudomonadati</taxon>
        <taxon>Pseudomonadota</taxon>
        <taxon>Alphaproteobacteria</taxon>
        <taxon>Sneathiellales</taxon>
        <taxon>Sneathiellaceae</taxon>
        <taxon>Sneathiella</taxon>
    </lineage>
</organism>
<dbReference type="EMBL" id="WTVA01000015">
    <property type="protein sequence ID" value="MZR23640.1"/>
    <property type="molecule type" value="Genomic_DNA"/>
</dbReference>
<dbReference type="GO" id="GO:0042884">
    <property type="term" value="P:microcin transport"/>
    <property type="evidence" value="ECO:0007669"/>
    <property type="project" value="TreeGrafter"/>
</dbReference>
<dbReference type="CDD" id="cd08497">
    <property type="entry name" value="MbnE-like"/>
    <property type="match status" value="1"/>
</dbReference>
<keyword evidence="3 4" id="KW-0732">Signal</keyword>
<dbReference type="InterPro" id="IPR039424">
    <property type="entry name" value="SBP_5"/>
</dbReference>
<dbReference type="PANTHER" id="PTHR30290">
    <property type="entry name" value="PERIPLASMIC BINDING COMPONENT OF ABC TRANSPORTER"/>
    <property type="match status" value="1"/>
</dbReference>